<evidence type="ECO:0000313" key="6">
    <source>
        <dbReference type="Proteomes" id="UP001237642"/>
    </source>
</evidence>
<comment type="subcellular location">
    <subcellularLocation>
        <location evidence="1 3">Nucleus</location>
    </subcellularLocation>
</comment>
<reference evidence="5" key="2">
    <citation type="submission" date="2023-05" db="EMBL/GenBank/DDBJ databases">
        <authorList>
            <person name="Schelkunov M.I."/>
        </authorList>
    </citation>
    <scope>NUCLEOTIDE SEQUENCE</scope>
    <source>
        <strain evidence="5">Hsosn_3</strain>
        <tissue evidence="5">Leaf</tissue>
    </source>
</reference>
<dbReference type="EMBL" id="JAUIZM010000011">
    <property type="protein sequence ID" value="KAK1357357.1"/>
    <property type="molecule type" value="Genomic_DNA"/>
</dbReference>
<evidence type="ECO:0000259" key="4">
    <source>
        <dbReference type="PROSITE" id="PS51017"/>
    </source>
</evidence>
<feature type="domain" description="CCT" evidence="4">
    <location>
        <begin position="173"/>
        <end position="215"/>
    </location>
</feature>
<dbReference type="Proteomes" id="UP001237642">
    <property type="component" value="Unassembled WGS sequence"/>
</dbReference>
<proteinExistence type="predicted"/>
<dbReference type="Pfam" id="PF06203">
    <property type="entry name" value="CCT"/>
    <property type="match status" value="1"/>
</dbReference>
<dbReference type="GO" id="GO:0009909">
    <property type="term" value="P:regulation of flower development"/>
    <property type="evidence" value="ECO:0007669"/>
    <property type="project" value="InterPro"/>
</dbReference>
<sequence>MYRHNNTSSNDFSYHFSGDLLEHSPVLDNLTVPVPSLQVNCLMIPNNEFDSVSATLMMKQELCNKTTSGGYSRYGSPTSLTSYEAQPSSYMMQKSISSHSLHNNINGFQCHQQLTQFPGFDDSSPVRKVFSTGDLQRKNMVQQQHRSESPLSNESSIIECMNAKACKYSPEEKKEKIEKYRSKRNQRNFNKKIKYVCRKTLADSRPRIRGRFAKNNDDENEKGGQLTDEWNHIVADNHGDLDDDNQNWINFVDTFSANVIP</sequence>
<evidence type="ECO:0000256" key="1">
    <source>
        <dbReference type="ARBA" id="ARBA00004123"/>
    </source>
</evidence>
<dbReference type="PANTHER" id="PTHR31319">
    <property type="entry name" value="ZINC FINGER PROTEIN CONSTANS-LIKE 4"/>
    <property type="match status" value="1"/>
</dbReference>
<accession>A0AAD8H0E2</accession>
<keyword evidence="6" id="KW-1185">Reference proteome</keyword>
<reference evidence="5" key="1">
    <citation type="submission" date="2023-02" db="EMBL/GenBank/DDBJ databases">
        <title>Genome of toxic invasive species Heracleum sosnowskyi carries increased number of genes despite the absence of recent whole-genome duplications.</title>
        <authorList>
            <person name="Schelkunov M."/>
            <person name="Shtratnikova V."/>
            <person name="Makarenko M."/>
            <person name="Klepikova A."/>
            <person name="Omelchenko D."/>
            <person name="Novikova G."/>
            <person name="Obukhova E."/>
            <person name="Bogdanov V."/>
            <person name="Penin A."/>
            <person name="Logacheva M."/>
        </authorList>
    </citation>
    <scope>NUCLEOTIDE SEQUENCE</scope>
    <source>
        <strain evidence="5">Hsosn_3</strain>
        <tissue evidence="5">Leaf</tissue>
    </source>
</reference>
<protein>
    <submittedName>
        <fullName evidence="5">CCT domain-containing protein</fullName>
    </submittedName>
</protein>
<evidence type="ECO:0000256" key="2">
    <source>
        <dbReference type="ARBA" id="ARBA00023242"/>
    </source>
</evidence>
<evidence type="ECO:0000256" key="3">
    <source>
        <dbReference type="PROSITE-ProRule" id="PRU00357"/>
    </source>
</evidence>
<dbReference type="PANTHER" id="PTHR31319:SF114">
    <property type="entry name" value="OS12G0262400 PROTEIN"/>
    <property type="match status" value="1"/>
</dbReference>
<dbReference type="GO" id="GO:0005634">
    <property type="term" value="C:nucleus"/>
    <property type="evidence" value="ECO:0007669"/>
    <property type="project" value="UniProtKB-SubCell"/>
</dbReference>
<dbReference type="PROSITE" id="PS51017">
    <property type="entry name" value="CCT"/>
    <property type="match status" value="1"/>
</dbReference>
<organism evidence="5 6">
    <name type="scientific">Heracleum sosnowskyi</name>
    <dbReference type="NCBI Taxonomy" id="360622"/>
    <lineage>
        <taxon>Eukaryota</taxon>
        <taxon>Viridiplantae</taxon>
        <taxon>Streptophyta</taxon>
        <taxon>Embryophyta</taxon>
        <taxon>Tracheophyta</taxon>
        <taxon>Spermatophyta</taxon>
        <taxon>Magnoliopsida</taxon>
        <taxon>eudicotyledons</taxon>
        <taxon>Gunneridae</taxon>
        <taxon>Pentapetalae</taxon>
        <taxon>asterids</taxon>
        <taxon>campanulids</taxon>
        <taxon>Apiales</taxon>
        <taxon>Apiaceae</taxon>
        <taxon>Apioideae</taxon>
        <taxon>apioid superclade</taxon>
        <taxon>Tordylieae</taxon>
        <taxon>Tordyliinae</taxon>
        <taxon>Heracleum</taxon>
    </lineage>
</organism>
<evidence type="ECO:0000313" key="5">
    <source>
        <dbReference type="EMBL" id="KAK1357357.1"/>
    </source>
</evidence>
<dbReference type="InterPro" id="IPR045281">
    <property type="entry name" value="CONSTANS-like"/>
</dbReference>
<comment type="caution">
    <text evidence="5">The sequence shown here is derived from an EMBL/GenBank/DDBJ whole genome shotgun (WGS) entry which is preliminary data.</text>
</comment>
<dbReference type="GO" id="GO:0003700">
    <property type="term" value="F:DNA-binding transcription factor activity"/>
    <property type="evidence" value="ECO:0007669"/>
    <property type="project" value="TreeGrafter"/>
</dbReference>
<dbReference type="InterPro" id="IPR010402">
    <property type="entry name" value="CCT_domain"/>
</dbReference>
<name>A0AAD8H0E2_9APIA</name>
<dbReference type="AlphaFoldDB" id="A0AAD8H0E2"/>
<keyword evidence="2 3" id="KW-0539">Nucleus</keyword>
<gene>
    <name evidence="5" type="ORF">POM88_050613</name>
</gene>